<organism evidence="1 2">
    <name type="scientific">Trichocladium antarcticum</name>
    <dbReference type="NCBI Taxonomy" id="1450529"/>
    <lineage>
        <taxon>Eukaryota</taxon>
        <taxon>Fungi</taxon>
        <taxon>Dikarya</taxon>
        <taxon>Ascomycota</taxon>
        <taxon>Pezizomycotina</taxon>
        <taxon>Sordariomycetes</taxon>
        <taxon>Sordariomycetidae</taxon>
        <taxon>Sordariales</taxon>
        <taxon>Chaetomiaceae</taxon>
        <taxon>Trichocladium</taxon>
    </lineage>
</organism>
<evidence type="ECO:0000313" key="2">
    <source>
        <dbReference type="Proteomes" id="UP001304895"/>
    </source>
</evidence>
<reference evidence="1" key="1">
    <citation type="journal article" date="2023" name="Mol. Phylogenet. Evol.">
        <title>Genome-scale phylogeny and comparative genomics of the fungal order Sordariales.</title>
        <authorList>
            <person name="Hensen N."/>
            <person name="Bonometti L."/>
            <person name="Westerberg I."/>
            <person name="Brannstrom I.O."/>
            <person name="Guillou S."/>
            <person name="Cros-Aarteil S."/>
            <person name="Calhoun S."/>
            <person name="Haridas S."/>
            <person name="Kuo A."/>
            <person name="Mondo S."/>
            <person name="Pangilinan J."/>
            <person name="Riley R."/>
            <person name="LaButti K."/>
            <person name="Andreopoulos B."/>
            <person name="Lipzen A."/>
            <person name="Chen C."/>
            <person name="Yan M."/>
            <person name="Daum C."/>
            <person name="Ng V."/>
            <person name="Clum A."/>
            <person name="Steindorff A."/>
            <person name="Ohm R.A."/>
            <person name="Martin F."/>
            <person name="Silar P."/>
            <person name="Natvig D.O."/>
            <person name="Lalanne C."/>
            <person name="Gautier V."/>
            <person name="Ament-Velasquez S.L."/>
            <person name="Kruys A."/>
            <person name="Hutchinson M.I."/>
            <person name="Powell A.J."/>
            <person name="Barry K."/>
            <person name="Miller A.N."/>
            <person name="Grigoriev I.V."/>
            <person name="Debuchy R."/>
            <person name="Gladieux P."/>
            <person name="Hiltunen Thoren M."/>
            <person name="Johannesson H."/>
        </authorList>
    </citation>
    <scope>NUCLEOTIDE SEQUENCE</scope>
    <source>
        <strain evidence="1">CBS 123565</strain>
    </source>
</reference>
<proteinExistence type="predicted"/>
<name>A0AAN6ZA68_9PEZI</name>
<comment type="caution">
    <text evidence="1">The sequence shown here is derived from an EMBL/GenBank/DDBJ whole genome shotgun (WGS) entry which is preliminary data.</text>
</comment>
<dbReference type="EMBL" id="MU853432">
    <property type="protein sequence ID" value="KAK4130762.1"/>
    <property type="molecule type" value="Genomic_DNA"/>
</dbReference>
<sequence>MTFPIPDILKAISVYREIWTRVCVCIAEISRRDADGCWQALRRCAPRDRGGGAPLILPEVPFAGETRGEGGGRHRKRGLRRFGGFRCPGRAALGPFHRTPSFQRFPSAVSAILGVRILGNLHGIPNTSPKPSTVVCRVPYTILARTSTQICIPSEGTADAAVRVAPVRDASRSALSRVCCFVSYVELVIASSRPLSPDREPPLNLKLTDFLSGSRETNE</sequence>
<dbReference type="Proteomes" id="UP001304895">
    <property type="component" value="Unassembled WGS sequence"/>
</dbReference>
<accession>A0AAN6ZA68</accession>
<protein>
    <submittedName>
        <fullName evidence="1">Uncharacterized protein</fullName>
    </submittedName>
</protein>
<reference evidence="1" key="2">
    <citation type="submission" date="2023-05" db="EMBL/GenBank/DDBJ databases">
        <authorList>
            <consortium name="Lawrence Berkeley National Laboratory"/>
            <person name="Steindorff A."/>
            <person name="Hensen N."/>
            <person name="Bonometti L."/>
            <person name="Westerberg I."/>
            <person name="Brannstrom I.O."/>
            <person name="Guillou S."/>
            <person name="Cros-Aarteil S."/>
            <person name="Calhoun S."/>
            <person name="Haridas S."/>
            <person name="Kuo A."/>
            <person name="Mondo S."/>
            <person name="Pangilinan J."/>
            <person name="Riley R."/>
            <person name="Labutti K."/>
            <person name="Andreopoulos B."/>
            <person name="Lipzen A."/>
            <person name="Chen C."/>
            <person name="Yanf M."/>
            <person name="Daum C."/>
            <person name="Ng V."/>
            <person name="Clum A."/>
            <person name="Ohm R."/>
            <person name="Martin F."/>
            <person name="Silar P."/>
            <person name="Natvig D."/>
            <person name="Lalanne C."/>
            <person name="Gautier V."/>
            <person name="Ament-Velasquez S.L."/>
            <person name="Kruys A."/>
            <person name="Hutchinson M.I."/>
            <person name="Powell A.J."/>
            <person name="Barry K."/>
            <person name="Miller A.N."/>
            <person name="Grigoriev I.V."/>
            <person name="Debuchy R."/>
            <person name="Gladieux P."/>
            <person name="Thoren M.H."/>
            <person name="Johannesson H."/>
        </authorList>
    </citation>
    <scope>NUCLEOTIDE SEQUENCE</scope>
    <source>
        <strain evidence="1">CBS 123565</strain>
    </source>
</reference>
<gene>
    <name evidence="1" type="ORF">BT67DRAFT_209625</name>
</gene>
<evidence type="ECO:0000313" key="1">
    <source>
        <dbReference type="EMBL" id="KAK4130762.1"/>
    </source>
</evidence>
<dbReference type="AlphaFoldDB" id="A0AAN6ZA68"/>
<keyword evidence="2" id="KW-1185">Reference proteome</keyword>